<dbReference type="GO" id="GO:0006364">
    <property type="term" value="P:rRNA processing"/>
    <property type="evidence" value="ECO:0007669"/>
    <property type="project" value="UniProtKB-KW"/>
</dbReference>
<dbReference type="Gene3D" id="2.40.10.230">
    <property type="entry name" value="Probable tRNA pseudouridine synthase domain"/>
    <property type="match status" value="1"/>
</dbReference>
<reference evidence="10 11" key="1">
    <citation type="submission" date="2019-09" db="EMBL/GenBank/DDBJ databases">
        <title>A chromosome-level genome assembly of the Chinese tupelo Nyssa sinensis.</title>
        <authorList>
            <person name="Yang X."/>
            <person name="Kang M."/>
            <person name="Yang Y."/>
            <person name="Xiong H."/>
            <person name="Wang M."/>
            <person name="Zhang Z."/>
            <person name="Wang Z."/>
            <person name="Wu H."/>
            <person name="Ma T."/>
            <person name="Liu J."/>
            <person name="Xi Z."/>
        </authorList>
    </citation>
    <scope>NUCLEOTIDE SEQUENCE [LARGE SCALE GENOMIC DNA]</scope>
    <source>
        <strain evidence="10">J267</strain>
        <tissue evidence="10">Leaf</tissue>
    </source>
</reference>
<dbReference type="GO" id="GO:0003723">
    <property type="term" value="F:RNA binding"/>
    <property type="evidence" value="ECO:0007669"/>
    <property type="project" value="UniProtKB-KW"/>
</dbReference>
<dbReference type="InterPro" id="IPR040309">
    <property type="entry name" value="Naf1"/>
</dbReference>
<dbReference type="GO" id="GO:0001522">
    <property type="term" value="P:pseudouridine synthesis"/>
    <property type="evidence" value="ECO:0007669"/>
    <property type="project" value="InterPro"/>
</dbReference>
<dbReference type="GO" id="GO:0005732">
    <property type="term" value="C:sno(s)RNA-containing ribonucleoprotein complex"/>
    <property type="evidence" value="ECO:0007669"/>
    <property type="project" value="InterPro"/>
</dbReference>
<dbReference type="AlphaFoldDB" id="A0A5J5A314"/>
<feature type="compositionally biased region" description="Acidic residues" evidence="9">
    <location>
        <begin position="229"/>
        <end position="247"/>
    </location>
</feature>
<evidence type="ECO:0000313" key="11">
    <source>
        <dbReference type="Proteomes" id="UP000325577"/>
    </source>
</evidence>
<dbReference type="InterPro" id="IPR007504">
    <property type="entry name" value="H/ACA_rnp_Gar1/Naf1"/>
</dbReference>
<organism evidence="10 11">
    <name type="scientific">Nyssa sinensis</name>
    <dbReference type="NCBI Taxonomy" id="561372"/>
    <lineage>
        <taxon>Eukaryota</taxon>
        <taxon>Viridiplantae</taxon>
        <taxon>Streptophyta</taxon>
        <taxon>Embryophyta</taxon>
        <taxon>Tracheophyta</taxon>
        <taxon>Spermatophyta</taxon>
        <taxon>Magnoliopsida</taxon>
        <taxon>eudicotyledons</taxon>
        <taxon>Gunneridae</taxon>
        <taxon>Pentapetalae</taxon>
        <taxon>asterids</taxon>
        <taxon>Cornales</taxon>
        <taxon>Nyssaceae</taxon>
        <taxon>Nyssa</taxon>
    </lineage>
</organism>
<dbReference type="SUPFAM" id="SSF50447">
    <property type="entry name" value="Translation proteins"/>
    <property type="match status" value="1"/>
</dbReference>
<keyword evidence="8" id="KW-0539">Nucleus</keyword>
<protein>
    <recommendedName>
        <fullName evidence="3">H/ACA ribonucleoprotein complex non-core subunit NAF1</fullName>
    </recommendedName>
</protein>
<feature type="compositionally biased region" description="Gly residues" evidence="9">
    <location>
        <begin position="701"/>
        <end position="713"/>
    </location>
</feature>
<evidence type="ECO:0000256" key="6">
    <source>
        <dbReference type="ARBA" id="ARBA00022553"/>
    </source>
</evidence>
<dbReference type="GO" id="GO:0005634">
    <property type="term" value="C:nucleus"/>
    <property type="evidence" value="ECO:0007669"/>
    <property type="project" value="UniProtKB-SubCell"/>
</dbReference>
<keyword evidence="4" id="KW-0690">Ribosome biogenesis</keyword>
<dbReference type="Pfam" id="PF04410">
    <property type="entry name" value="Gar1"/>
    <property type="match status" value="1"/>
</dbReference>
<evidence type="ECO:0000256" key="3">
    <source>
        <dbReference type="ARBA" id="ARBA00021438"/>
    </source>
</evidence>
<sequence length="713" mass="77434">MVGFLYEPTIEDDLNDQPSKLKNSEDQVDFSLPELDDFSSSFADSFLDFDSIKDWMEEKPDPYVIEPKPEPDTVDLGKVEFGVVKKRLEMAEDGSFRETTAGDPLGDCSGTLGNLGSLIEEEMGKVKLECPLDGSVAVDGYGVKSERIVGVDGNGAVSIESSNGNGKSAESVEIMGFNGNGARSGDLVCVNGDGPKSGTIVSAGDKSDDSSESESESSSSSSSASSSSSDDDDDDDDDEEEEEEEKEEEKKGEVDMEEGEIRDSDVTEMFTWSDGEDEDGGDVMKGPIRSKNEIKVLPPVPPVNVTLQPYHQTLPVGVVLSIIGTQVIVEGVEKHNPLNEGSILWITEKRSPLGLVDEIFGPVKNPYYVVRYNSDNEVPAGIGQGTLVSFVPEFVNHVLNDNNLYKKGYDASGDNDEELSDEMEFSDDEKEAEYRRMRKMTKRGMNDQKHENKKKEKNNFKNRSGTWRNGQPSTSAVPTGVCQPPVDQNKLYIPPAAVSVYHGNYGSSFGTGQGFADGPGFVPPFPQLAQAPGFTAPSNCVWMNGMACQQQQSMGFPSGYPTNPTNVMPWMQQSRHQQSYNMPLPNGMPFQQQFDPSQRVNVVLPGGQSNFSVGPPFAPWSSAMGQSGFNQSPFGMGVQGHNAHPPINGGEQGVPSNGLQQGHNCDLQPPFVIQCNTEVPQNFNQGRYFGRGKKPYRRGGGRFGGGGGRQQSK</sequence>
<feature type="compositionally biased region" description="Low complexity" evidence="9">
    <location>
        <begin position="216"/>
        <end position="228"/>
    </location>
</feature>
<evidence type="ECO:0000313" key="10">
    <source>
        <dbReference type="EMBL" id="KAA8524466.1"/>
    </source>
</evidence>
<feature type="region of interest" description="Disordered" evidence="9">
    <location>
        <begin position="176"/>
        <end position="287"/>
    </location>
</feature>
<comment type="similarity">
    <text evidence="2">Belongs to the NAF1 family.</text>
</comment>
<dbReference type="OrthoDB" id="21550at2759"/>
<dbReference type="InterPro" id="IPR009000">
    <property type="entry name" value="Transl_B-barrel_sf"/>
</dbReference>
<evidence type="ECO:0000256" key="7">
    <source>
        <dbReference type="ARBA" id="ARBA00022884"/>
    </source>
</evidence>
<feature type="region of interest" description="Disordered" evidence="9">
    <location>
        <begin position="1"/>
        <end position="26"/>
    </location>
</feature>
<dbReference type="GO" id="GO:0000493">
    <property type="term" value="P:box H/ACA snoRNP assembly"/>
    <property type="evidence" value="ECO:0007669"/>
    <property type="project" value="InterPro"/>
</dbReference>
<keyword evidence="7" id="KW-0694">RNA-binding</keyword>
<name>A0A5J5A314_9ASTE</name>
<dbReference type="InterPro" id="IPR038664">
    <property type="entry name" value="Gar1/Naf1_Cbf5-bd_sf"/>
</dbReference>
<evidence type="ECO:0000256" key="8">
    <source>
        <dbReference type="ARBA" id="ARBA00023242"/>
    </source>
</evidence>
<feature type="compositionally biased region" description="Acidic residues" evidence="9">
    <location>
        <begin position="413"/>
        <end position="431"/>
    </location>
</feature>
<evidence type="ECO:0000256" key="9">
    <source>
        <dbReference type="SAM" id="MobiDB-lite"/>
    </source>
</evidence>
<evidence type="ECO:0000256" key="4">
    <source>
        <dbReference type="ARBA" id="ARBA00022517"/>
    </source>
</evidence>
<dbReference type="PANTHER" id="PTHR31633:SF1">
    <property type="entry name" value="H_ACA RIBONUCLEOPROTEIN COMPLEX NON-CORE SUBUNIT NAF1"/>
    <property type="match status" value="1"/>
</dbReference>
<accession>A0A5J5A314</accession>
<feature type="region of interest" description="Disordered" evidence="9">
    <location>
        <begin position="409"/>
        <end position="481"/>
    </location>
</feature>
<feature type="region of interest" description="Disordered" evidence="9">
    <location>
        <begin position="686"/>
        <end position="713"/>
    </location>
</feature>
<feature type="compositionally biased region" description="Basic and acidic residues" evidence="9">
    <location>
        <begin position="248"/>
        <end position="265"/>
    </location>
</feature>
<proteinExistence type="inferred from homology"/>
<keyword evidence="11" id="KW-1185">Reference proteome</keyword>
<dbReference type="EMBL" id="CM018047">
    <property type="protein sequence ID" value="KAA8524466.1"/>
    <property type="molecule type" value="Genomic_DNA"/>
</dbReference>
<feature type="compositionally biased region" description="Basic and acidic residues" evidence="9">
    <location>
        <begin position="444"/>
        <end position="459"/>
    </location>
</feature>
<keyword evidence="5" id="KW-0698">rRNA processing</keyword>
<dbReference type="Proteomes" id="UP000325577">
    <property type="component" value="Linkage Group LG4"/>
</dbReference>
<dbReference type="PANTHER" id="PTHR31633">
    <property type="entry name" value="H/ACA RIBONUCLEOPROTEIN COMPLEX NON-CORE SUBUNIT NAF1"/>
    <property type="match status" value="1"/>
</dbReference>
<dbReference type="FunFam" id="2.40.10.230:FF:000002">
    <property type="entry name" value="H/ACA ribonucleoprotein complex non-core subunit NAF1"/>
    <property type="match status" value="1"/>
</dbReference>
<comment type="subcellular location">
    <subcellularLocation>
        <location evidence="1">Nucleus</location>
    </subcellularLocation>
</comment>
<feature type="compositionally biased region" description="Polar residues" evidence="9">
    <location>
        <begin position="463"/>
        <end position="477"/>
    </location>
</feature>
<evidence type="ECO:0000256" key="1">
    <source>
        <dbReference type="ARBA" id="ARBA00004123"/>
    </source>
</evidence>
<evidence type="ECO:0000256" key="5">
    <source>
        <dbReference type="ARBA" id="ARBA00022552"/>
    </source>
</evidence>
<gene>
    <name evidence="10" type="ORF">F0562_010889</name>
</gene>
<feature type="compositionally biased region" description="Basic residues" evidence="9">
    <location>
        <begin position="690"/>
        <end position="700"/>
    </location>
</feature>
<keyword evidence="6" id="KW-0597">Phosphoprotein</keyword>
<evidence type="ECO:0000256" key="2">
    <source>
        <dbReference type="ARBA" id="ARBA00009801"/>
    </source>
</evidence>